<gene>
    <name evidence="2" type="ORF">A2008_10010</name>
</gene>
<evidence type="ECO:0000313" key="3">
    <source>
        <dbReference type="Proteomes" id="UP000178735"/>
    </source>
</evidence>
<name>A0A1F7WNQ0_9BACT</name>
<dbReference type="EMBL" id="MGFH01000159">
    <property type="protein sequence ID" value="OGM03645.1"/>
    <property type="molecule type" value="Genomic_DNA"/>
</dbReference>
<dbReference type="Proteomes" id="UP000178735">
    <property type="component" value="Unassembled WGS sequence"/>
</dbReference>
<keyword evidence="1" id="KW-0175">Coiled coil</keyword>
<reference evidence="2 3" key="1">
    <citation type="journal article" date="2016" name="Nat. Commun.">
        <title>Thousands of microbial genomes shed light on interconnected biogeochemical processes in an aquifer system.</title>
        <authorList>
            <person name="Anantharaman K."/>
            <person name="Brown C.T."/>
            <person name="Hug L.A."/>
            <person name="Sharon I."/>
            <person name="Castelle C.J."/>
            <person name="Probst A.J."/>
            <person name="Thomas B.C."/>
            <person name="Singh A."/>
            <person name="Wilkins M.J."/>
            <person name="Karaoz U."/>
            <person name="Brodie E.L."/>
            <person name="Williams K.H."/>
            <person name="Hubbard S.S."/>
            <person name="Banfield J.F."/>
        </authorList>
    </citation>
    <scope>NUCLEOTIDE SEQUENCE [LARGE SCALE GENOMIC DNA]</scope>
</reference>
<evidence type="ECO:0000313" key="2">
    <source>
        <dbReference type="EMBL" id="OGM03645.1"/>
    </source>
</evidence>
<dbReference type="AlphaFoldDB" id="A0A1F7WNQ0"/>
<proteinExistence type="predicted"/>
<organism evidence="2 3">
    <name type="scientific">Candidatus Wallbacteria bacterium GWC2_49_35</name>
    <dbReference type="NCBI Taxonomy" id="1817813"/>
    <lineage>
        <taxon>Bacteria</taxon>
        <taxon>Candidatus Walliibacteriota</taxon>
    </lineage>
</organism>
<feature type="coiled-coil region" evidence="1">
    <location>
        <begin position="104"/>
        <end position="186"/>
    </location>
</feature>
<evidence type="ECO:0000256" key="1">
    <source>
        <dbReference type="SAM" id="Coils"/>
    </source>
</evidence>
<protein>
    <submittedName>
        <fullName evidence="2">Uncharacterized protein</fullName>
    </submittedName>
</protein>
<accession>A0A1F7WNQ0</accession>
<comment type="caution">
    <text evidence="2">The sequence shown here is derived from an EMBL/GenBank/DDBJ whole genome shotgun (WGS) entry which is preliminary data.</text>
</comment>
<sequence length="373" mass="41517">MKINYLFRSAFLSVSISLIALFMILLSAPQRLGAAESDDGGSYLATVDIAVIFALHPDMQYYDQNVGLFIKPSRQAAGYQDFLTVIKNRSKDFTQGAEANAPEIKRLKFEIETLKKEIERLDSLKASEIEATNQKFAAAGEGEQNNGSGAKNEEMNKIENKFKAELDNKNKKLSELLDAFEKIQRSLLKIYYLTPEETAKKFEEINSEIRQAILKEAKENGVKSIINLNLLMPKSEKAAQPLYKNIEDKAAFNSTLEGIAASGPDYTKILGALRTFEGAVTKDLVSTRNPEFSESEYLNMLRKMQKDQEMEMASNSFFTKDYIMRLAPVKKITASPIVYGGTDLTRGALIKILTAKGVTKEKAGALCDAVLNN</sequence>